<proteinExistence type="predicted"/>
<comment type="caution">
    <text evidence="8">The sequence shown here is derived from an EMBL/GenBank/DDBJ whole genome shotgun (WGS) entry which is preliminary data.</text>
</comment>
<feature type="domain" description="RNA polymerase sigma-70 region 4" evidence="7">
    <location>
        <begin position="209"/>
        <end position="255"/>
    </location>
</feature>
<keyword evidence="9" id="KW-1185">Reference proteome</keyword>
<evidence type="ECO:0000256" key="4">
    <source>
        <dbReference type="ARBA" id="ARBA00023163"/>
    </source>
</evidence>
<dbReference type="InterPro" id="IPR013324">
    <property type="entry name" value="RNA_pol_sigma_r3/r4-like"/>
</dbReference>
<dbReference type="InterPro" id="IPR007630">
    <property type="entry name" value="RNA_pol_sigma70_r4"/>
</dbReference>
<dbReference type="CDD" id="cd06171">
    <property type="entry name" value="Sigma70_r4"/>
    <property type="match status" value="1"/>
</dbReference>
<dbReference type="InterPro" id="IPR000943">
    <property type="entry name" value="RNA_pol_sigma70"/>
</dbReference>
<keyword evidence="2" id="KW-0731">Sigma factor</keyword>
<dbReference type="Proteomes" id="UP001149140">
    <property type="component" value="Unassembled WGS sequence"/>
</dbReference>
<evidence type="ECO:0000256" key="3">
    <source>
        <dbReference type="ARBA" id="ARBA00023125"/>
    </source>
</evidence>
<dbReference type="NCBIfam" id="TIGR02937">
    <property type="entry name" value="sigma70-ECF"/>
    <property type="match status" value="1"/>
</dbReference>
<dbReference type="Gene3D" id="1.20.120.1810">
    <property type="match status" value="1"/>
</dbReference>
<dbReference type="InterPro" id="IPR014284">
    <property type="entry name" value="RNA_pol_sigma-70_dom"/>
</dbReference>
<evidence type="ECO:0000313" key="9">
    <source>
        <dbReference type="Proteomes" id="UP001149140"/>
    </source>
</evidence>
<gene>
    <name evidence="8" type="ORF">OM076_39485</name>
</gene>
<dbReference type="AlphaFoldDB" id="A0A9X3N0W2"/>
<protein>
    <submittedName>
        <fullName evidence="8">Sigma-70 family RNA polymerase sigma factor</fullName>
    </submittedName>
</protein>
<evidence type="ECO:0000259" key="6">
    <source>
        <dbReference type="Pfam" id="PF04542"/>
    </source>
</evidence>
<feature type="domain" description="RNA polymerase sigma-70 region 3" evidence="5">
    <location>
        <begin position="120"/>
        <end position="164"/>
    </location>
</feature>
<dbReference type="RefSeq" id="WP_270045671.1">
    <property type="nucleotide sequence ID" value="NZ_JAPDOD010000065.1"/>
</dbReference>
<keyword evidence="4" id="KW-0804">Transcription</keyword>
<evidence type="ECO:0000313" key="8">
    <source>
        <dbReference type="EMBL" id="MDA0166414.1"/>
    </source>
</evidence>
<organism evidence="8 9">
    <name type="scientific">Solirubrobacter ginsenosidimutans</name>
    <dbReference type="NCBI Taxonomy" id="490573"/>
    <lineage>
        <taxon>Bacteria</taxon>
        <taxon>Bacillati</taxon>
        <taxon>Actinomycetota</taxon>
        <taxon>Thermoleophilia</taxon>
        <taxon>Solirubrobacterales</taxon>
        <taxon>Solirubrobacteraceae</taxon>
        <taxon>Solirubrobacter</taxon>
    </lineage>
</organism>
<dbReference type="PANTHER" id="PTHR30385">
    <property type="entry name" value="SIGMA FACTOR F FLAGELLAR"/>
    <property type="match status" value="1"/>
</dbReference>
<dbReference type="Pfam" id="PF04542">
    <property type="entry name" value="Sigma70_r2"/>
    <property type="match status" value="1"/>
</dbReference>
<dbReference type="InterPro" id="IPR007624">
    <property type="entry name" value="RNA_pol_sigma70_r3"/>
</dbReference>
<accession>A0A9X3N0W2</accession>
<reference evidence="8" key="1">
    <citation type="submission" date="2022-10" db="EMBL/GenBank/DDBJ databases">
        <title>The WGS of Solirubrobacter ginsenosidimutans DSM 21036.</title>
        <authorList>
            <person name="Jiang Z."/>
        </authorList>
    </citation>
    <scope>NUCLEOTIDE SEQUENCE</scope>
    <source>
        <strain evidence="8">DSM 21036</strain>
    </source>
</reference>
<evidence type="ECO:0000259" key="7">
    <source>
        <dbReference type="Pfam" id="PF04545"/>
    </source>
</evidence>
<dbReference type="SUPFAM" id="SSF88659">
    <property type="entry name" value="Sigma3 and sigma4 domains of RNA polymerase sigma factors"/>
    <property type="match status" value="2"/>
</dbReference>
<feature type="domain" description="RNA polymerase sigma-70 region 2" evidence="6">
    <location>
        <begin position="39"/>
        <end position="107"/>
    </location>
</feature>
<dbReference type="Pfam" id="PF04545">
    <property type="entry name" value="Sigma70_r4"/>
    <property type="match status" value="1"/>
</dbReference>
<name>A0A9X3N0W2_9ACTN</name>
<dbReference type="GO" id="GO:0006352">
    <property type="term" value="P:DNA-templated transcription initiation"/>
    <property type="evidence" value="ECO:0007669"/>
    <property type="project" value="InterPro"/>
</dbReference>
<keyword evidence="1" id="KW-0805">Transcription regulation</keyword>
<dbReference type="GO" id="GO:0003677">
    <property type="term" value="F:DNA binding"/>
    <property type="evidence" value="ECO:0007669"/>
    <property type="project" value="UniProtKB-KW"/>
</dbReference>
<dbReference type="InterPro" id="IPR013325">
    <property type="entry name" value="RNA_pol_sigma_r2"/>
</dbReference>
<dbReference type="InterPro" id="IPR036388">
    <property type="entry name" value="WH-like_DNA-bd_sf"/>
</dbReference>
<dbReference type="PRINTS" id="PR00046">
    <property type="entry name" value="SIGMA70FCT"/>
</dbReference>
<sequence>MTHVEPLPVARRQSQNRDREQALFRRFQSGRDPALRDQLVTRYLPMARRIAKVYARRQARVSFEDLEQVASIGLIKSVDRFDPASGAAFVAFAEPTIRGEIFRHFREFTWTVRPPRELQERALQIERVSSAIIAELGRAPSPAELSRYLGLSVEQVMDGLAACRARDGASFDRANELETDEGFSLRDVVGSEDVGYAHAEDSATVLHLMRVLTAREKRVLLLRFGADLTQAEVGEIIGCTQMHVSRIQRDALAKLSIVAGAGPLLEPATGARPRRGR</sequence>
<dbReference type="SUPFAM" id="SSF88946">
    <property type="entry name" value="Sigma2 domain of RNA polymerase sigma factors"/>
    <property type="match status" value="1"/>
</dbReference>
<dbReference type="Gene3D" id="1.10.10.10">
    <property type="entry name" value="Winged helix-like DNA-binding domain superfamily/Winged helix DNA-binding domain"/>
    <property type="match status" value="2"/>
</dbReference>
<dbReference type="InterPro" id="IPR007627">
    <property type="entry name" value="RNA_pol_sigma70_r2"/>
</dbReference>
<dbReference type="Pfam" id="PF04539">
    <property type="entry name" value="Sigma70_r3"/>
    <property type="match status" value="1"/>
</dbReference>
<evidence type="ECO:0000256" key="2">
    <source>
        <dbReference type="ARBA" id="ARBA00023082"/>
    </source>
</evidence>
<dbReference type="GO" id="GO:0016987">
    <property type="term" value="F:sigma factor activity"/>
    <property type="evidence" value="ECO:0007669"/>
    <property type="project" value="UniProtKB-KW"/>
</dbReference>
<evidence type="ECO:0000256" key="1">
    <source>
        <dbReference type="ARBA" id="ARBA00023015"/>
    </source>
</evidence>
<evidence type="ECO:0000259" key="5">
    <source>
        <dbReference type="Pfam" id="PF04539"/>
    </source>
</evidence>
<dbReference type="PANTHER" id="PTHR30385:SF4">
    <property type="entry name" value="RNA POLYMERASE SIGMA-E FACTOR"/>
    <property type="match status" value="1"/>
</dbReference>
<keyword evidence="3" id="KW-0238">DNA-binding</keyword>
<dbReference type="EMBL" id="JAPDOD010000065">
    <property type="protein sequence ID" value="MDA0166414.1"/>
    <property type="molecule type" value="Genomic_DNA"/>
</dbReference>